<reference evidence="3 5" key="2">
    <citation type="submission" date="2019-04" db="EMBL/GenBank/DDBJ databases">
        <title>Draft genome sequence data and analysis of a Fermenting Bacterium, Geotoga petraea strain HO-Geo1, isolated from heavy-oil petroleum reservoir in Russia.</title>
        <authorList>
            <person name="Grouzdev D.S."/>
            <person name="Semenova E.M."/>
            <person name="Sokolova D.S."/>
            <person name="Tourova T.P."/>
            <person name="Poltaraus A.B."/>
            <person name="Nazina T.N."/>
        </authorList>
    </citation>
    <scope>NUCLEOTIDE SEQUENCE [LARGE SCALE GENOMIC DNA]</scope>
    <source>
        <strain evidence="3 5">HO-Geo1</strain>
    </source>
</reference>
<dbReference type="Proteomes" id="UP000297288">
    <property type="component" value="Unassembled WGS sequence"/>
</dbReference>
<evidence type="ECO:0000313" key="3">
    <source>
        <dbReference type="EMBL" id="TGG88812.1"/>
    </source>
</evidence>
<proteinExistence type="predicted"/>
<evidence type="ECO:0000313" key="2">
    <source>
        <dbReference type="EMBL" id="SDC37261.1"/>
    </source>
</evidence>
<feature type="domain" description="N-acetyltransferase" evidence="1">
    <location>
        <begin position="131"/>
        <end position="272"/>
    </location>
</feature>
<dbReference type="Gene3D" id="3.40.630.30">
    <property type="match status" value="2"/>
</dbReference>
<dbReference type="STRING" id="28234.SAMN04488588_0978"/>
<keyword evidence="2" id="KW-0689">Ribosomal protein</keyword>
<dbReference type="InterPro" id="IPR016181">
    <property type="entry name" value="Acyl_CoA_acyltransferase"/>
</dbReference>
<dbReference type="AlphaFoldDB" id="A0A1G6L2C2"/>
<dbReference type="EMBL" id="FMYV01000003">
    <property type="protein sequence ID" value="SDC37261.1"/>
    <property type="molecule type" value="Genomic_DNA"/>
</dbReference>
<keyword evidence="2" id="KW-0687">Ribonucleoprotein</keyword>
<dbReference type="PROSITE" id="PS51186">
    <property type="entry name" value="GNAT"/>
    <property type="match status" value="1"/>
</dbReference>
<name>A0A1G6L2C2_9BACT</name>
<dbReference type="SUPFAM" id="SSF55729">
    <property type="entry name" value="Acyl-CoA N-acyltransferases (Nat)"/>
    <property type="match status" value="2"/>
</dbReference>
<evidence type="ECO:0000259" key="1">
    <source>
        <dbReference type="PROSITE" id="PS51186"/>
    </source>
</evidence>
<dbReference type="EMBL" id="SRME01000001">
    <property type="protein sequence ID" value="TGG88812.1"/>
    <property type="molecule type" value="Genomic_DNA"/>
</dbReference>
<dbReference type="Pfam" id="PF00583">
    <property type="entry name" value="Acetyltransf_1"/>
    <property type="match status" value="1"/>
</dbReference>
<keyword evidence="4" id="KW-1185">Reference proteome</keyword>
<keyword evidence="3" id="KW-0808">Transferase</keyword>
<sequence length="272" mass="32576">MIEKLKQELLVPVAKFLNEYNSKKEHNVFYLEKDYSALINQLQNLDENNSFVLIDKNNIVGFISGEKDEDKGTIQLIGPIIDEIYWGRKNDKLFTTFMKSINKEYYKKLNIKFYKENKNLKKFCSSNKFKMKISQKKIYLDKDKFDDLEEKDFEYVKEYKPSNNESFNDIDFGNYDKVFYYKKDDEIIAHISYRKKGKAAYIENFEVEGDFRNRNIRKNLLIYTIKHLFENTNTERVYLTVNAKNLISQNLYQKIGFEDSETILSYYKKLNG</sequence>
<reference evidence="2 4" key="1">
    <citation type="submission" date="2016-10" db="EMBL/GenBank/DDBJ databases">
        <authorList>
            <person name="de Groot N.N."/>
        </authorList>
    </citation>
    <scope>NUCLEOTIDE SEQUENCE [LARGE SCALE GENOMIC DNA]</scope>
    <source>
        <strain evidence="2 4">WG14</strain>
    </source>
</reference>
<dbReference type="RefSeq" id="WP_091403263.1">
    <property type="nucleotide sequence ID" value="NZ_FMYV01000003.1"/>
</dbReference>
<dbReference type="Proteomes" id="UP000199322">
    <property type="component" value="Unassembled WGS sequence"/>
</dbReference>
<accession>A0A1G6L2C2</accession>
<evidence type="ECO:0000313" key="5">
    <source>
        <dbReference type="Proteomes" id="UP000297288"/>
    </source>
</evidence>
<protein>
    <submittedName>
        <fullName evidence="3">GNAT family N-acetyltransferase</fullName>
    </submittedName>
    <submittedName>
        <fullName evidence="2">Ribosomal protein S18 acetylase RimI</fullName>
    </submittedName>
</protein>
<dbReference type="InterPro" id="IPR000182">
    <property type="entry name" value="GNAT_dom"/>
</dbReference>
<dbReference type="GO" id="GO:0005840">
    <property type="term" value="C:ribosome"/>
    <property type="evidence" value="ECO:0007669"/>
    <property type="project" value="UniProtKB-KW"/>
</dbReference>
<organism evidence="2 4">
    <name type="scientific">Geotoga petraea</name>
    <dbReference type="NCBI Taxonomy" id="28234"/>
    <lineage>
        <taxon>Bacteria</taxon>
        <taxon>Thermotogati</taxon>
        <taxon>Thermotogota</taxon>
        <taxon>Thermotogae</taxon>
        <taxon>Petrotogales</taxon>
        <taxon>Petrotogaceae</taxon>
        <taxon>Geotoga</taxon>
    </lineage>
</organism>
<dbReference type="GO" id="GO:0016747">
    <property type="term" value="F:acyltransferase activity, transferring groups other than amino-acyl groups"/>
    <property type="evidence" value="ECO:0007669"/>
    <property type="project" value="InterPro"/>
</dbReference>
<evidence type="ECO:0000313" key="4">
    <source>
        <dbReference type="Proteomes" id="UP000199322"/>
    </source>
</evidence>
<gene>
    <name evidence="3" type="ORF">E4650_01045</name>
    <name evidence="2" type="ORF">SAMN04488588_0978</name>
</gene>